<feature type="compositionally biased region" description="Pro residues" evidence="2">
    <location>
        <begin position="164"/>
        <end position="176"/>
    </location>
</feature>
<keyword evidence="4" id="KW-1185">Reference proteome</keyword>
<keyword evidence="3" id="KW-0436">Ligase</keyword>
<dbReference type="PANTHER" id="PTHR45670">
    <property type="entry name" value="E3 UBIQUITIN-PROTEIN LIGASE TRIP12"/>
    <property type="match status" value="1"/>
</dbReference>
<accession>A0A8H6T9K1</accession>
<feature type="region of interest" description="Disordered" evidence="2">
    <location>
        <begin position="375"/>
        <end position="406"/>
    </location>
</feature>
<protein>
    <submittedName>
        <fullName evidence="3">Ubiquitin-protein ligase</fullName>
    </submittedName>
</protein>
<evidence type="ECO:0000256" key="2">
    <source>
        <dbReference type="SAM" id="MobiDB-lite"/>
    </source>
</evidence>
<evidence type="ECO:0000313" key="3">
    <source>
        <dbReference type="EMBL" id="KAF7313386.1"/>
    </source>
</evidence>
<feature type="region of interest" description="Disordered" evidence="2">
    <location>
        <begin position="1"/>
        <end position="29"/>
    </location>
</feature>
<comment type="caution">
    <text evidence="3">The sequence shown here is derived from an EMBL/GenBank/DDBJ whole genome shotgun (WGS) entry which is preliminary data.</text>
</comment>
<reference evidence="3" key="1">
    <citation type="submission" date="2020-05" db="EMBL/GenBank/DDBJ databases">
        <title>Mycena genomes resolve the evolution of fungal bioluminescence.</title>
        <authorList>
            <person name="Tsai I.J."/>
        </authorList>
    </citation>
    <scope>NUCLEOTIDE SEQUENCE</scope>
    <source>
        <strain evidence="3">110903Hualien_Pintung</strain>
    </source>
</reference>
<feature type="compositionally biased region" description="Polar residues" evidence="2">
    <location>
        <begin position="12"/>
        <end position="27"/>
    </location>
</feature>
<feature type="compositionally biased region" description="Low complexity" evidence="2">
    <location>
        <begin position="385"/>
        <end position="402"/>
    </location>
</feature>
<dbReference type="InterPro" id="IPR045322">
    <property type="entry name" value="HECTD1/TRIP12-like"/>
</dbReference>
<dbReference type="GO" id="GO:0000209">
    <property type="term" value="P:protein polyubiquitination"/>
    <property type="evidence" value="ECO:0007669"/>
    <property type="project" value="TreeGrafter"/>
</dbReference>
<dbReference type="AlphaFoldDB" id="A0A8H6T9K1"/>
<dbReference type="Proteomes" id="UP000613580">
    <property type="component" value="Unassembled WGS sequence"/>
</dbReference>
<dbReference type="GO" id="GO:0043161">
    <property type="term" value="P:proteasome-mediated ubiquitin-dependent protein catabolic process"/>
    <property type="evidence" value="ECO:0007669"/>
    <property type="project" value="TreeGrafter"/>
</dbReference>
<dbReference type="GO" id="GO:0016874">
    <property type="term" value="F:ligase activity"/>
    <property type="evidence" value="ECO:0007669"/>
    <property type="project" value="UniProtKB-KW"/>
</dbReference>
<proteinExistence type="predicted"/>
<dbReference type="EMBL" id="JACAZE010000006">
    <property type="protein sequence ID" value="KAF7313386.1"/>
    <property type="molecule type" value="Genomic_DNA"/>
</dbReference>
<dbReference type="OrthoDB" id="3067375at2759"/>
<feature type="region of interest" description="Disordered" evidence="2">
    <location>
        <begin position="146"/>
        <end position="179"/>
    </location>
</feature>
<organism evidence="3 4">
    <name type="scientific">Mycena chlorophos</name>
    <name type="common">Agaric fungus</name>
    <name type="synonym">Agaricus chlorophos</name>
    <dbReference type="NCBI Taxonomy" id="658473"/>
    <lineage>
        <taxon>Eukaryota</taxon>
        <taxon>Fungi</taxon>
        <taxon>Dikarya</taxon>
        <taxon>Basidiomycota</taxon>
        <taxon>Agaricomycotina</taxon>
        <taxon>Agaricomycetes</taxon>
        <taxon>Agaricomycetidae</taxon>
        <taxon>Agaricales</taxon>
        <taxon>Marasmiineae</taxon>
        <taxon>Mycenaceae</taxon>
        <taxon>Mycena</taxon>
    </lineage>
</organism>
<sequence length="457" mass="49071">MLTPAPAAGPSNAATPTAEDGTTSSDTIVAEPDEAIISAPAPDRLEMLRSKPEAVGRFMELMVYAASVILSIPIKTLTALLKAVSFLDPDGLKRVLTFVPVASFTSSILSSKGHPTLVIGALQVVDLLLTKIDLLAAARALISAKPKEKDSTDSESPVPSDTPGVPPPLAPVPQKPPRPKTRLLYARVIQFKSLSGDDSEQDEGDESFGTLQQLVQRLGQDETEKEVTEVLGVVDGLLLFATDPEQKLSLQKRKDAFVGRKLKAGNNSPFANFVKKLQESLTKMESFEVVTVTPGADDSKRSSPSLLARQLRLRLVADDQANIPRNLHNIVVSIHAIATFQALHDYLRPRVAGLLGTGSRLSGMLAALANSGFPGVPRPPAPEDASTSAQASSSSTTTTRPRLPLRRACRRRRANMVDAEMANYNDEDEVDAEVFDEEIDRYNPIANKTLTLSVGEG</sequence>
<name>A0A8H6T9K1_MYCCL</name>
<dbReference type="PANTHER" id="PTHR45670:SF1">
    <property type="entry name" value="E3 UBIQUITIN-PROTEIN LIGASE HECTD1"/>
    <property type="match status" value="1"/>
</dbReference>
<dbReference type="GO" id="GO:0016607">
    <property type="term" value="C:nuclear speck"/>
    <property type="evidence" value="ECO:0007669"/>
    <property type="project" value="TreeGrafter"/>
</dbReference>
<dbReference type="GO" id="GO:0061630">
    <property type="term" value="F:ubiquitin protein ligase activity"/>
    <property type="evidence" value="ECO:0007669"/>
    <property type="project" value="InterPro"/>
</dbReference>
<keyword evidence="1" id="KW-0808">Transferase</keyword>
<evidence type="ECO:0000256" key="1">
    <source>
        <dbReference type="ARBA" id="ARBA00022679"/>
    </source>
</evidence>
<evidence type="ECO:0000313" key="4">
    <source>
        <dbReference type="Proteomes" id="UP000613580"/>
    </source>
</evidence>
<gene>
    <name evidence="3" type="ORF">HMN09_00494300</name>
</gene>